<dbReference type="InterPro" id="IPR016032">
    <property type="entry name" value="Sig_transdc_resp-reg_C-effctor"/>
</dbReference>
<dbReference type="PROSITE" id="PS50110">
    <property type="entry name" value="RESPONSE_REGULATORY"/>
    <property type="match status" value="1"/>
</dbReference>
<dbReference type="SUPFAM" id="SSF52172">
    <property type="entry name" value="CheY-like"/>
    <property type="match status" value="1"/>
</dbReference>
<dbReference type="Pfam" id="PF00072">
    <property type="entry name" value="Response_reg"/>
    <property type="match status" value="1"/>
</dbReference>
<dbReference type="InterPro" id="IPR000792">
    <property type="entry name" value="Tscrpt_reg_LuxR_C"/>
</dbReference>
<dbReference type="GO" id="GO:0005737">
    <property type="term" value="C:cytoplasm"/>
    <property type="evidence" value="ECO:0007669"/>
    <property type="project" value="UniProtKB-SubCell"/>
</dbReference>
<dbReference type="KEGG" id="vhl:BME96_15390"/>
<dbReference type="InterPro" id="IPR039420">
    <property type="entry name" value="WalR-like"/>
</dbReference>
<dbReference type="GeneID" id="71515795"/>
<evidence type="ECO:0000256" key="3">
    <source>
        <dbReference type="ARBA" id="ARBA00023015"/>
    </source>
</evidence>
<sequence>MKEKIKVIIAEDFALLREDLVETISTQNDMAVMGAAGNGPEIMKLADSVEHDIILMDIEMESVYAGIRAAEAIRDKNKEEKIIYLTAHETKEMILTAMGTGAVDYIVKGAPEEKIVSRIRDAYEGKTVLEGRVKELVLQEYKRLQESEKSLLFFVNNLSNLTKTERELIRLLLDNNKVKKIAEIRGVEMATIKSQINTLLKKLGASRTKEITKTIKNLNLTHLFE</sequence>
<dbReference type="InterPro" id="IPR001789">
    <property type="entry name" value="Sig_transdc_resp-reg_receiver"/>
</dbReference>
<dbReference type="GO" id="GO:0003677">
    <property type="term" value="F:DNA binding"/>
    <property type="evidence" value="ECO:0007669"/>
    <property type="project" value="UniProtKB-KW"/>
</dbReference>
<evidence type="ECO:0000256" key="1">
    <source>
        <dbReference type="ARBA" id="ARBA00004496"/>
    </source>
</evidence>
<dbReference type="InterPro" id="IPR011006">
    <property type="entry name" value="CheY-like_superfamily"/>
</dbReference>
<dbReference type="SUPFAM" id="SSF46894">
    <property type="entry name" value="C-terminal effector domain of the bipartite response regulators"/>
    <property type="match status" value="1"/>
</dbReference>
<accession>A0AAC9NLG1</accession>
<dbReference type="GO" id="GO:0006355">
    <property type="term" value="P:regulation of DNA-templated transcription"/>
    <property type="evidence" value="ECO:0007669"/>
    <property type="project" value="InterPro"/>
</dbReference>
<name>A0AAC9NLG1_VIRHA</name>
<organism evidence="8 9">
    <name type="scientific">Virgibacillus halodenitrificans</name>
    <name type="common">Bacillus halodenitrificans</name>
    <dbReference type="NCBI Taxonomy" id="1482"/>
    <lineage>
        <taxon>Bacteria</taxon>
        <taxon>Bacillati</taxon>
        <taxon>Bacillota</taxon>
        <taxon>Bacilli</taxon>
        <taxon>Bacillales</taxon>
        <taxon>Bacillaceae</taxon>
        <taxon>Virgibacillus</taxon>
    </lineage>
</organism>
<feature type="modified residue" description="4-aspartylphosphate" evidence="6">
    <location>
        <position position="57"/>
    </location>
</feature>
<keyword evidence="2 6" id="KW-0597">Phosphoprotein</keyword>
<gene>
    <name evidence="8" type="ORF">BME96_15390</name>
</gene>
<evidence type="ECO:0000259" key="7">
    <source>
        <dbReference type="PROSITE" id="PS50110"/>
    </source>
</evidence>
<dbReference type="AlphaFoldDB" id="A0AAC9NLG1"/>
<reference evidence="8 9" key="1">
    <citation type="submission" date="2016-11" db="EMBL/GenBank/DDBJ databases">
        <title>Complete genome sequencing of Virgibacillus halodenitrificans PDB-F2.</title>
        <authorList>
            <person name="Sun Z."/>
            <person name="Zhou Y."/>
            <person name="Li H."/>
        </authorList>
    </citation>
    <scope>NUCLEOTIDE SEQUENCE [LARGE SCALE GENOMIC DNA]</scope>
    <source>
        <strain evidence="8 9">PDB-F2</strain>
    </source>
</reference>
<evidence type="ECO:0000313" key="9">
    <source>
        <dbReference type="Proteomes" id="UP000182945"/>
    </source>
</evidence>
<comment type="subcellular location">
    <subcellularLocation>
        <location evidence="1">Cytoplasm</location>
    </subcellularLocation>
</comment>
<keyword evidence="3" id="KW-0805">Transcription regulation</keyword>
<proteinExistence type="predicted"/>
<protein>
    <submittedName>
        <fullName evidence="8">Two-component system response regulator</fullName>
    </submittedName>
</protein>
<dbReference type="RefSeq" id="WP_019375916.1">
    <property type="nucleotide sequence ID" value="NZ_CP017962.1"/>
</dbReference>
<dbReference type="Gene3D" id="3.40.50.2300">
    <property type="match status" value="1"/>
</dbReference>
<evidence type="ECO:0000256" key="6">
    <source>
        <dbReference type="PROSITE-ProRule" id="PRU00169"/>
    </source>
</evidence>
<evidence type="ECO:0000256" key="4">
    <source>
        <dbReference type="ARBA" id="ARBA00023125"/>
    </source>
</evidence>
<dbReference type="EMBL" id="CP017962">
    <property type="protein sequence ID" value="APC49492.1"/>
    <property type="molecule type" value="Genomic_DNA"/>
</dbReference>
<dbReference type="PANTHER" id="PTHR43214">
    <property type="entry name" value="TWO-COMPONENT RESPONSE REGULATOR"/>
    <property type="match status" value="1"/>
</dbReference>
<feature type="domain" description="Response regulatory" evidence="7">
    <location>
        <begin position="6"/>
        <end position="123"/>
    </location>
</feature>
<keyword evidence="4" id="KW-0238">DNA-binding</keyword>
<dbReference type="SMART" id="SM00421">
    <property type="entry name" value="HTH_LUXR"/>
    <property type="match status" value="1"/>
</dbReference>
<dbReference type="InterPro" id="IPR058245">
    <property type="entry name" value="NreC/VraR/RcsB-like_REC"/>
</dbReference>
<dbReference type="Proteomes" id="UP000182945">
    <property type="component" value="Chromosome"/>
</dbReference>
<dbReference type="Pfam" id="PF00196">
    <property type="entry name" value="GerE"/>
    <property type="match status" value="1"/>
</dbReference>
<dbReference type="GO" id="GO:0000160">
    <property type="term" value="P:phosphorelay signal transduction system"/>
    <property type="evidence" value="ECO:0007669"/>
    <property type="project" value="InterPro"/>
</dbReference>
<dbReference type="CDD" id="cd17535">
    <property type="entry name" value="REC_NarL-like"/>
    <property type="match status" value="1"/>
</dbReference>
<evidence type="ECO:0000313" key="8">
    <source>
        <dbReference type="EMBL" id="APC49492.1"/>
    </source>
</evidence>
<dbReference type="SMART" id="SM00448">
    <property type="entry name" value="REC"/>
    <property type="match status" value="1"/>
</dbReference>
<evidence type="ECO:0000256" key="2">
    <source>
        <dbReference type="ARBA" id="ARBA00022553"/>
    </source>
</evidence>
<keyword evidence="5" id="KW-0804">Transcription</keyword>
<evidence type="ECO:0000256" key="5">
    <source>
        <dbReference type="ARBA" id="ARBA00023163"/>
    </source>
</evidence>